<dbReference type="RefSeq" id="WP_012873346.1">
    <property type="nucleotide sequence ID" value="NC_013524.1"/>
</dbReference>
<sequence length="152" mass="15515">MQRGRYRIASAAAVLLGIALILLSELGGVHEVRVFGAGLISLGGIGLGILAGLDQPRRVEWLSWLRDRRVALGMIAALVSVAPVVVAFASALVALPAAMGEGRAGMALLGGLIALLMLIASVGCFVLAVRAIRRAARPVMPGSPAEAGEEAA</sequence>
<protein>
    <submittedName>
        <fullName evidence="2">RND efflux transporter</fullName>
    </submittedName>
</protein>
<keyword evidence="3" id="KW-1185">Reference proteome</keyword>
<dbReference type="AlphaFoldDB" id="D1C917"/>
<feature type="transmembrane region" description="Helical" evidence="1">
    <location>
        <begin position="34"/>
        <end position="53"/>
    </location>
</feature>
<feature type="transmembrane region" description="Helical" evidence="1">
    <location>
        <begin position="74"/>
        <end position="98"/>
    </location>
</feature>
<keyword evidence="1" id="KW-1133">Transmembrane helix</keyword>
<reference evidence="3" key="1">
    <citation type="submission" date="2009-11" db="EMBL/GenBank/DDBJ databases">
        <title>The complete chromosome 2 of Sphaerobacter thermophilus DSM 20745.</title>
        <authorList>
            <person name="Lucas S."/>
            <person name="Copeland A."/>
            <person name="Lapidus A."/>
            <person name="Glavina del Rio T."/>
            <person name="Dalin E."/>
            <person name="Tice H."/>
            <person name="Bruce D."/>
            <person name="Goodwin L."/>
            <person name="Pitluck S."/>
            <person name="Kyrpides N."/>
            <person name="Mavromatis K."/>
            <person name="Ivanova N."/>
            <person name="Mikhailova N."/>
            <person name="LaButti K.M."/>
            <person name="Clum A."/>
            <person name="Sun H.I."/>
            <person name="Brettin T."/>
            <person name="Detter J.C."/>
            <person name="Han C."/>
            <person name="Larimer F."/>
            <person name="Land M."/>
            <person name="Hauser L."/>
            <person name="Markowitz V."/>
            <person name="Cheng J.F."/>
            <person name="Hugenholtz P."/>
            <person name="Woyke T."/>
            <person name="Wu D."/>
            <person name="Steenblock K."/>
            <person name="Schneider S."/>
            <person name="Pukall R."/>
            <person name="Goeker M."/>
            <person name="Klenk H.P."/>
            <person name="Eisen J.A."/>
        </authorList>
    </citation>
    <scope>NUCLEOTIDE SEQUENCE [LARGE SCALE GENOMIC DNA]</scope>
    <source>
        <strain evidence="3">ATCC 49802 / DSM 20745 / S 6022</strain>
    </source>
</reference>
<dbReference type="Proteomes" id="UP000002027">
    <property type="component" value="Chromosome 2"/>
</dbReference>
<name>D1C917_SPHTD</name>
<evidence type="ECO:0000313" key="2">
    <source>
        <dbReference type="EMBL" id="ACZ40310.1"/>
    </source>
</evidence>
<dbReference type="STRING" id="479434.Sthe_2902"/>
<reference evidence="2 3" key="2">
    <citation type="journal article" date="2010" name="Stand. Genomic Sci.">
        <title>Complete genome sequence of Desulfohalobium retbaense type strain (HR(100)).</title>
        <authorList>
            <person name="Spring S."/>
            <person name="Nolan M."/>
            <person name="Lapidus A."/>
            <person name="Glavina Del Rio T."/>
            <person name="Copeland A."/>
            <person name="Tice H."/>
            <person name="Cheng J.F."/>
            <person name="Lucas S."/>
            <person name="Land M."/>
            <person name="Chen F."/>
            <person name="Bruce D."/>
            <person name="Goodwin L."/>
            <person name="Pitluck S."/>
            <person name="Ivanova N."/>
            <person name="Mavromatis K."/>
            <person name="Mikhailova N."/>
            <person name="Pati A."/>
            <person name="Chen A."/>
            <person name="Palaniappan K."/>
            <person name="Hauser L."/>
            <person name="Chang Y.J."/>
            <person name="Jeffries C.D."/>
            <person name="Munk C."/>
            <person name="Kiss H."/>
            <person name="Chain P."/>
            <person name="Han C."/>
            <person name="Brettin T."/>
            <person name="Detter J.C."/>
            <person name="Schuler E."/>
            <person name="Goker M."/>
            <person name="Rohde M."/>
            <person name="Bristow J."/>
            <person name="Eisen J.A."/>
            <person name="Markowitz V."/>
            <person name="Hugenholtz P."/>
            <person name="Kyrpides N.C."/>
            <person name="Klenk H.P."/>
        </authorList>
    </citation>
    <scope>NUCLEOTIDE SEQUENCE [LARGE SCALE GENOMIC DNA]</scope>
    <source>
        <strain evidence="3">ATCC 49802 / DSM 20745 / S 6022</strain>
    </source>
</reference>
<evidence type="ECO:0000313" key="3">
    <source>
        <dbReference type="Proteomes" id="UP000002027"/>
    </source>
</evidence>
<evidence type="ECO:0000256" key="1">
    <source>
        <dbReference type="SAM" id="Phobius"/>
    </source>
</evidence>
<dbReference type="InParanoid" id="D1C917"/>
<dbReference type="KEGG" id="sti:Sthe_2902"/>
<keyword evidence="1" id="KW-0812">Transmembrane</keyword>
<keyword evidence="1" id="KW-0472">Membrane</keyword>
<accession>D1C917</accession>
<dbReference type="HOGENOM" id="CLU_1721186_0_0_0"/>
<feature type="transmembrane region" description="Helical" evidence="1">
    <location>
        <begin position="104"/>
        <end position="129"/>
    </location>
</feature>
<gene>
    <name evidence="2" type="ordered locus">Sthe_2902</name>
</gene>
<dbReference type="EMBL" id="CP001824">
    <property type="protein sequence ID" value="ACZ40310.1"/>
    <property type="molecule type" value="Genomic_DNA"/>
</dbReference>
<proteinExistence type="predicted"/>
<organism evidence="2 3">
    <name type="scientific">Sphaerobacter thermophilus (strain ATCC 49802 / DSM 20745 / KCCM 41009 / NCIMB 13125 / S 6022)</name>
    <dbReference type="NCBI Taxonomy" id="479434"/>
    <lineage>
        <taxon>Bacteria</taxon>
        <taxon>Pseudomonadati</taxon>
        <taxon>Thermomicrobiota</taxon>
        <taxon>Thermomicrobia</taxon>
        <taxon>Sphaerobacterales</taxon>
        <taxon>Sphaerobacterineae</taxon>
        <taxon>Sphaerobacteraceae</taxon>
        <taxon>Sphaerobacter</taxon>
    </lineage>
</organism>